<evidence type="ECO:0000313" key="11">
    <source>
        <dbReference type="EMBL" id="SBO28351.1"/>
    </source>
</evidence>
<comment type="similarity">
    <text evidence="5">Belongs to the DEAD box helicase family.</text>
</comment>
<dbReference type="GO" id="GO:0016787">
    <property type="term" value="F:hydrolase activity"/>
    <property type="evidence" value="ECO:0007669"/>
    <property type="project" value="UniProtKB-KW"/>
</dbReference>
<keyword evidence="2 5" id="KW-0378">Hydrolase</keyword>
<dbReference type="EMBL" id="CWHR02000016">
    <property type="protein sequence ID" value="SBO28351.1"/>
    <property type="molecule type" value="Genomic_DNA"/>
</dbReference>
<feature type="compositionally biased region" description="Basic and acidic residues" evidence="6">
    <location>
        <begin position="319"/>
        <end position="339"/>
    </location>
</feature>
<feature type="region of interest" description="Disordered" evidence="6">
    <location>
        <begin position="62"/>
        <end position="223"/>
    </location>
</feature>
<sequence length="1447" mass="166205">MIPHLLLIAFILTSSVITTPRGRTRARGTCAPTFIRTHPFQIAKSKIQQLYRKKATYVIRERGGHHEEESRKGVRRDKRRNGISSDHRQDTKPKGESTPIKKHSVKKYDRHNHTYRAPSILKGRRKKIYTKEEVKAEKEKQLKGKLRRKNVYERNLKKGKKRNKRINNGDSDEEVDRGTDLDNDTRGDSPNVRKANEATLSGERNRRGRRTKRKRRNLSHKEQKILDMFQNDLNESIERLNKKTRKYELCRQNENLKSGMQGNEILRKVLAVSRSAEGTSRTRKTKERRGSRGNYSSADVVQMNGGVRKYVDDISDDAGEGKTKNLDKRREKEKKEKQKVGLHSSLYGEGKIHKEDTHRKVEKKSLDRRNKIKLSQGKAKNYSQEEDTDKEKRKDESIDSGEVDGDNIKKMKALIKIGKSIDPFRRRIHIDYENCTLSDEVRNRLAKFSGIIDLNANRGGKECDTKKAEEVTIKESKEEYHTFADLGIYDNFLKVYLKYNGIEKPTEYQAKFIPLLIYFMNNGYSDWKNCSGDITTVGGISNLRDASPEGTPSIQSTKETDQTTGRTKEQNDQTTGLAKEQNDKTTGRAKEQNGKTTGLAKEQNDQTTGLAKEQNDKTTGLAKEQNDRTSDSITPRGDTRKSAYPPVERIIYVNKYNERSGKLIRTFFLHCPTGTGKTLMYVLPLFQHITNVCFGVTSPWVEATKEGEPLLLADNSEVTSNGMSDSCATTTSYASIPEDGKTFYVRKEINANVTSFLCSNVKQEQKHFITQNRSNVEAMMNTLTRMNTPGEVKQPHCNEHTVRKKETLSDKHPKKDILIITYNKELAVQIYHLCKDLIDSFFKSFKSKFFELNDSLVWSHLPNVDPQRKAILERLNVNLKKKKNINVHLLIGGNNIKYQLKGLKRPKVHLIGEIPPEGDLSEGDLSEGDLSEGDLSKGDLSEGPSPEIGEENIDHVNIYVGTPGRLERLINERKIINLENISTIILDEYDFFFNSYGGKSSEETKTDKPQVENKFFSKILRSVYSSRKRDQIGRGSLHLPWTSLTNVICCSATPAVYSYLTFTRHIITTNFLRHLHGGTDLVGKKEPMGEVLPLEGGETVEKERPVEGYSSGKSFVQKNSPPIDRKMEQNMLNGLFNLKEFGKIPENLIHLNYTYDRRNREWSNSATMNFLNVLFSNPLRKNVLVFCNTKVRLNNSCTFLRTVLHTLLHTMFYIPFYIPCSTYLSTYICGEGSPRSSAMEFLCTEPCYRRGNYTVDVSPCGDSHKPCTYLVIGPTHRFTNWPLPPPQKRVMDLWSLFRNRFDVDIQTIFAEKNKKRKKVFKDINYANFFKNDLVDYKNLKKYVNFMFLSTNLLYRGINCMGFTTIVNFDMPSGPTEYVHRCGRIGRINNKGIIINIFERSFRRTYKRKIFSKLGIHPYDVDCYMNNFFTLGMEEVRGDVGKEVCKEN</sequence>
<keyword evidence="3 5" id="KW-0067">ATP-binding</keyword>
<dbReference type="GO" id="GO:0003724">
    <property type="term" value="F:RNA helicase activity"/>
    <property type="evidence" value="ECO:0007669"/>
    <property type="project" value="UniProtKB-EC"/>
</dbReference>
<gene>
    <name evidence="10" type="ORF">PKNA1_C2_0209900</name>
    <name evidence="11" type="ORF">PKNA1_H1_0209900</name>
</gene>
<feature type="compositionally biased region" description="Basic and acidic residues" evidence="6">
    <location>
        <begin position="62"/>
        <end position="72"/>
    </location>
</feature>
<feature type="region of interest" description="Disordered" evidence="6">
    <location>
        <begin position="541"/>
        <end position="642"/>
    </location>
</feature>
<feature type="compositionally biased region" description="Basic and acidic residues" evidence="6">
    <location>
        <begin position="558"/>
        <end position="571"/>
    </location>
</feature>
<name>A0A1A7W2C3_PLAKH</name>
<feature type="domain" description="Helicase ATP-binding" evidence="8">
    <location>
        <begin position="950"/>
        <end position="1072"/>
    </location>
</feature>
<feature type="region of interest" description="Disordered" evidence="6">
    <location>
        <begin position="274"/>
        <end position="403"/>
    </location>
</feature>
<proteinExistence type="inferred from homology"/>
<evidence type="ECO:0000256" key="6">
    <source>
        <dbReference type="SAM" id="MobiDB-lite"/>
    </source>
</evidence>
<evidence type="ECO:0000256" key="4">
    <source>
        <dbReference type="ARBA" id="ARBA00022884"/>
    </source>
</evidence>
<feature type="compositionally biased region" description="Basic and acidic residues" evidence="6">
    <location>
        <begin position="350"/>
        <end position="369"/>
    </location>
</feature>
<dbReference type="InterPro" id="IPR027417">
    <property type="entry name" value="P-loop_NTPase"/>
</dbReference>
<reference evidence="11" key="1">
    <citation type="submission" date="2016-05" db="EMBL/GenBank/DDBJ databases">
        <authorList>
            <person name="Lavstsen T."/>
            <person name="Jespersen J.S."/>
        </authorList>
    </citation>
    <scope>NUCLEOTIDE SEQUENCE [LARGE SCALE GENOMIC DNA]</scope>
</reference>
<feature type="signal peptide" evidence="7">
    <location>
        <begin position="1"/>
        <end position="18"/>
    </location>
</feature>
<dbReference type="Pfam" id="PF00271">
    <property type="entry name" value="Helicase_C"/>
    <property type="match status" value="1"/>
</dbReference>
<evidence type="ECO:0000256" key="5">
    <source>
        <dbReference type="RuleBase" id="RU365068"/>
    </source>
</evidence>
<accession>A0A1A7W2C3</accession>
<comment type="domain">
    <text evidence="5">The Q motif is unique to and characteristic of the DEAD box family of RNA helicases and controls ATP binding and hydrolysis.</text>
</comment>
<feature type="compositionally biased region" description="Basic and acidic residues" evidence="6">
    <location>
        <begin position="85"/>
        <end position="95"/>
    </location>
</feature>
<dbReference type="InterPro" id="IPR001650">
    <property type="entry name" value="Helicase_C-like"/>
</dbReference>
<comment type="function">
    <text evidence="5">RNA helicase.</text>
</comment>
<evidence type="ECO:0000313" key="13">
    <source>
        <dbReference type="Proteomes" id="UP000182142"/>
    </source>
</evidence>
<dbReference type="SUPFAM" id="SSF52540">
    <property type="entry name" value="P-loop containing nucleoside triphosphate hydrolases"/>
    <property type="match status" value="1"/>
</dbReference>
<dbReference type="GO" id="GO:0003723">
    <property type="term" value="F:RNA binding"/>
    <property type="evidence" value="ECO:0007669"/>
    <property type="project" value="UniProtKB-UniRule"/>
</dbReference>
<dbReference type="GO" id="GO:0005524">
    <property type="term" value="F:ATP binding"/>
    <property type="evidence" value="ECO:0007669"/>
    <property type="project" value="UniProtKB-UniRule"/>
</dbReference>
<evidence type="ECO:0000259" key="8">
    <source>
        <dbReference type="PROSITE" id="PS51192"/>
    </source>
</evidence>
<keyword evidence="5 11" id="KW-0347">Helicase</keyword>
<feature type="domain" description="Helicase C-terminal" evidence="9">
    <location>
        <begin position="1262"/>
        <end position="1428"/>
    </location>
</feature>
<evidence type="ECO:0000256" key="3">
    <source>
        <dbReference type="ARBA" id="ARBA00022840"/>
    </source>
</evidence>
<evidence type="ECO:0000313" key="10">
    <source>
        <dbReference type="EMBL" id="SBO25627.1"/>
    </source>
</evidence>
<dbReference type="SMART" id="SM00490">
    <property type="entry name" value="HELICc"/>
    <property type="match status" value="1"/>
</dbReference>
<dbReference type="PROSITE" id="PS51192">
    <property type="entry name" value="HELICASE_ATP_BIND_1"/>
    <property type="match status" value="1"/>
</dbReference>
<evidence type="ECO:0000313" key="12">
    <source>
        <dbReference type="Proteomes" id="UP000182128"/>
    </source>
</evidence>
<dbReference type="Pfam" id="PF00270">
    <property type="entry name" value="DEAD"/>
    <property type="match status" value="1"/>
</dbReference>
<dbReference type="Gene3D" id="3.40.50.300">
    <property type="entry name" value="P-loop containing nucleotide triphosphate hydrolases"/>
    <property type="match status" value="3"/>
</dbReference>
<comment type="catalytic activity">
    <reaction evidence="5">
        <text>ATP + H2O = ADP + phosphate + H(+)</text>
        <dbReference type="Rhea" id="RHEA:13065"/>
        <dbReference type="ChEBI" id="CHEBI:15377"/>
        <dbReference type="ChEBI" id="CHEBI:15378"/>
        <dbReference type="ChEBI" id="CHEBI:30616"/>
        <dbReference type="ChEBI" id="CHEBI:43474"/>
        <dbReference type="ChEBI" id="CHEBI:456216"/>
        <dbReference type="EC" id="3.6.4.13"/>
    </reaction>
</comment>
<keyword evidence="1 5" id="KW-0547">Nucleotide-binding</keyword>
<reference evidence="12 13" key="2">
    <citation type="submission" date="2016-05" db="EMBL/GenBank/DDBJ databases">
        <authorList>
            <person name="Sharaf H."/>
        </authorList>
    </citation>
    <scope>NUCLEOTIDE SEQUENCE [LARGE SCALE GENOMIC DNA]</scope>
    <source>
        <strain evidence="12 13">H</strain>
    </source>
</reference>
<dbReference type="PANTHER" id="PTHR24031">
    <property type="entry name" value="RNA HELICASE"/>
    <property type="match status" value="1"/>
</dbReference>
<keyword evidence="7" id="KW-0732">Signal</keyword>
<dbReference type="SMART" id="SM00487">
    <property type="entry name" value="DEXDc"/>
    <property type="match status" value="1"/>
</dbReference>
<dbReference type="PROSITE" id="PS51194">
    <property type="entry name" value="HELICASE_CTER"/>
    <property type="match status" value="1"/>
</dbReference>
<protein>
    <recommendedName>
        <fullName evidence="5">ATP-dependent RNA helicase</fullName>
        <ecNumber evidence="5">3.6.4.13</ecNumber>
    </recommendedName>
</protein>
<feature type="chain" id="PRO_5015054325" description="ATP-dependent RNA helicase" evidence="7">
    <location>
        <begin position="19"/>
        <end position="1447"/>
    </location>
</feature>
<dbReference type="InterPro" id="IPR011545">
    <property type="entry name" value="DEAD/DEAH_box_helicase_dom"/>
</dbReference>
<dbReference type="EC" id="3.6.4.13" evidence="5"/>
<feature type="compositionally biased region" description="Basic and acidic residues" evidence="6">
    <location>
        <begin position="580"/>
        <end position="593"/>
    </location>
</feature>
<keyword evidence="4 5" id="KW-0694">RNA-binding</keyword>
<evidence type="ECO:0000256" key="7">
    <source>
        <dbReference type="SAM" id="SignalP"/>
    </source>
</evidence>
<dbReference type="EMBL" id="CWHQ02000015">
    <property type="protein sequence ID" value="SBO25627.1"/>
    <property type="molecule type" value="Genomic_DNA"/>
</dbReference>
<evidence type="ECO:0000256" key="2">
    <source>
        <dbReference type="ARBA" id="ARBA00022801"/>
    </source>
</evidence>
<organism evidence="11 13">
    <name type="scientific">Plasmodium knowlesi (strain H)</name>
    <dbReference type="NCBI Taxonomy" id="5851"/>
    <lineage>
        <taxon>Eukaryota</taxon>
        <taxon>Sar</taxon>
        <taxon>Alveolata</taxon>
        <taxon>Apicomplexa</taxon>
        <taxon>Aconoidasida</taxon>
        <taxon>Haemosporida</taxon>
        <taxon>Plasmodiidae</taxon>
        <taxon>Plasmodium</taxon>
        <taxon>Plasmodium (Plasmodium)</taxon>
    </lineage>
</organism>
<feature type="compositionally biased region" description="Basic residues" evidence="6">
    <location>
        <begin position="206"/>
        <end position="218"/>
    </location>
</feature>
<feature type="compositionally biased region" description="Acidic residues" evidence="6">
    <location>
        <begin position="919"/>
        <end position="932"/>
    </location>
</feature>
<feature type="region of interest" description="Disordered" evidence="6">
    <location>
        <begin position="914"/>
        <end position="947"/>
    </location>
</feature>
<evidence type="ECO:0000259" key="9">
    <source>
        <dbReference type="PROSITE" id="PS51194"/>
    </source>
</evidence>
<dbReference type="Proteomes" id="UP000182128">
    <property type="component" value="Unassembled WGS sequence"/>
</dbReference>
<feature type="compositionally biased region" description="Basic and acidic residues" evidence="6">
    <location>
        <begin position="129"/>
        <end position="142"/>
    </location>
</feature>
<evidence type="ECO:0000256" key="1">
    <source>
        <dbReference type="ARBA" id="ARBA00022741"/>
    </source>
</evidence>
<feature type="compositionally biased region" description="Basic residues" evidence="6">
    <location>
        <begin position="281"/>
        <end position="291"/>
    </location>
</feature>
<dbReference type="Proteomes" id="UP000182142">
    <property type="component" value="Unassembled WGS sequence"/>
</dbReference>
<feature type="compositionally biased region" description="Basic and acidic residues" evidence="6">
    <location>
        <begin position="176"/>
        <end position="187"/>
    </location>
</feature>
<dbReference type="InterPro" id="IPR014001">
    <property type="entry name" value="Helicase_ATP-bd"/>
</dbReference>
<feature type="compositionally biased region" description="Basic residues" evidence="6">
    <location>
        <begin position="100"/>
        <end position="114"/>
    </location>
</feature>